<dbReference type="GO" id="GO:0009254">
    <property type="term" value="P:peptidoglycan turnover"/>
    <property type="evidence" value="ECO:0007669"/>
    <property type="project" value="TreeGrafter"/>
</dbReference>
<dbReference type="GO" id="GO:0004563">
    <property type="term" value="F:beta-N-acetylhexosaminidase activity"/>
    <property type="evidence" value="ECO:0007669"/>
    <property type="project" value="UniProtKB-EC"/>
</dbReference>
<evidence type="ECO:0000256" key="3">
    <source>
        <dbReference type="ARBA" id="ARBA00012663"/>
    </source>
</evidence>
<accession>A0A1G2EPS9</accession>
<evidence type="ECO:0000313" key="8">
    <source>
        <dbReference type="Proteomes" id="UP000177740"/>
    </source>
</evidence>
<dbReference type="EC" id="3.2.1.52" evidence="3"/>
<evidence type="ECO:0000256" key="1">
    <source>
        <dbReference type="ARBA" id="ARBA00001231"/>
    </source>
</evidence>
<evidence type="ECO:0000313" key="7">
    <source>
        <dbReference type="EMBL" id="OGZ27340.1"/>
    </source>
</evidence>
<dbReference type="PANTHER" id="PTHR30480:SF13">
    <property type="entry name" value="BETA-HEXOSAMINIDASE"/>
    <property type="match status" value="1"/>
</dbReference>
<dbReference type="Pfam" id="PF00933">
    <property type="entry name" value="Glyco_hydro_3"/>
    <property type="match status" value="1"/>
</dbReference>
<reference evidence="7 8" key="1">
    <citation type="journal article" date="2016" name="Nat. Commun.">
        <title>Thousands of microbial genomes shed light on interconnected biogeochemical processes in an aquifer system.</title>
        <authorList>
            <person name="Anantharaman K."/>
            <person name="Brown C.T."/>
            <person name="Hug L.A."/>
            <person name="Sharon I."/>
            <person name="Castelle C.J."/>
            <person name="Probst A.J."/>
            <person name="Thomas B.C."/>
            <person name="Singh A."/>
            <person name="Wilkins M.J."/>
            <person name="Karaoz U."/>
            <person name="Brodie E.L."/>
            <person name="Williams K.H."/>
            <person name="Hubbard S.S."/>
            <person name="Banfield J.F."/>
        </authorList>
    </citation>
    <scope>NUCLEOTIDE SEQUENCE [LARGE SCALE GENOMIC DNA]</scope>
</reference>
<evidence type="ECO:0000259" key="6">
    <source>
        <dbReference type="Pfam" id="PF00933"/>
    </source>
</evidence>
<dbReference type="EMBL" id="MHMM01000007">
    <property type="protein sequence ID" value="OGZ27340.1"/>
    <property type="molecule type" value="Genomic_DNA"/>
</dbReference>
<dbReference type="InterPro" id="IPR017853">
    <property type="entry name" value="GH"/>
</dbReference>
<dbReference type="AlphaFoldDB" id="A0A1G2EPS9"/>
<keyword evidence="5" id="KW-0326">Glycosidase</keyword>
<sequence length="347" mass="39020">MKKTLLIVFAVLFVWIFVFFLKEGSPDFVGEAIPEKELPLDKKIGQMFMIGIEGKTMTEETERIIKELHPGSVLLLSKNIGTEDELKKLAEDLQKIAIEDTGLPLFIAVDQEGGEVSRIKWVESTSQQEIETGEDAYKIGKKRSEELKSLGINLNLAPLLDILSPGDFIYQRGFSKDHALLGNNILKGQGEGGTLSCIKHFPGYGGIPFHPEDNLASVENLPEYSHFSEIENFDMVMISNVIYRELGEMPFSFSKEGIGILKNTIKGEYIIMTDDLSQYSLLNNYSLDEIIKKPIEAGSDILIFSGWRISVGKGVKKALELLESGEIKEERIEESFLKIKKLKENYF</sequence>
<dbReference type="Gene3D" id="3.20.20.300">
    <property type="entry name" value="Glycoside hydrolase, family 3, N-terminal domain"/>
    <property type="match status" value="1"/>
</dbReference>
<dbReference type="GO" id="GO:0005975">
    <property type="term" value="P:carbohydrate metabolic process"/>
    <property type="evidence" value="ECO:0007669"/>
    <property type="project" value="InterPro"/>
</dbReference>
<evidence type="ECO:0000256" key="4">
    <source>
        <dbReference type="ARBA" id="ARBA00022801"/>
    </source>
</evidence>
<dbReference type="InterPro" id="IPR001764">
    <property type="entry name" value="Glyco_hydro_3_N"/>
</dbReference>
<dbReference type="PANTHER" id="PTHR30480">
    <property type="entry name" value="BETA-HEXOSAMINIDASE-RELATED"/>
    <property type="match status" value="1"/>
</dbReference>
<comment type="caution">
    <text evidence="7">The sequence shown here is derived from an EMBL/GenBank/DDBJ whole genome shotgun (WGS) entry which is preliminary data.</text>
</comment>
<feature type="domain" description="Glycoside hydrolase family 3 N-terminal" evidence="6">
    <location>
        <begin position="40"/>
        <end position="341"/>
    </location>
</feature>
<protein>
    <recommendedName>
        <fullName evidence="3">beta-N-acetylhexosaminidase</fullName>
        <ecNumber evidence="3">3.2.1.52</ecNumber>
    </recommendedName>
</protein>
<dbReference type="STRING" id="1801677.A2365_00185"/>
<keyword evidence="4" id="KW-0378">Hydrolase</keyword>
<dbReference type="InterPro" id="IPR050226">
    <property type="entry name" value="NagZ_Beta-hexosaminidase"/>
</dbReference>
<comment type="similarity">
    <text evidence="2">Belongs to the glycosyl hydrolase 3 family.</text>
</comment>
<gene>
    <name evidence="7" type="ORF">A2365_00185</name>
</gene>
<proteinExistence type="inferred from homology"/>
<dbReference type="Proteomes" id="UP000177740">
    <property type="component" value="Unassembled WGS sequence"/>
</dbReference>
<dbReference type="SUPFAM" id="SSF51445">
    <property type="entry name" value="(Trans)glycosidases"/>
    <property type="match status" value="1"/>
</dbReference>
<evidence type="ECO:0000256" key="2">
    <source>
        <dbReference type="ARBA" id="ARBA00005336"/>
    </source>
</evidence>
<evidence type="ECO:0000256" key="5">
    <source>
        <dbReference type="ARBA" id="ARBA00023295"/>
    </source>
</evidence>
<comment type="catalytic activity">
    <reaction evidence="1">
        <text>Hydrolysis of terminal non-reducing N-acetyl-D-hexosamine residues in N-acetyl-beta-D-hexosaminides.</text>
        <dbReference type="EC" id="3.2.1.52"/>
    </reaction>
</comment>
<dbReference type="InterPro" id="IPR036962">
    <property type="entry name" value="Glyco_hydro_3_N_sf"/>
</dbReference>
<organism evidence="7 8">
    <name type="scientific">Candidatus Nealsonbacteria bacterium RIFOXYB1_FULL_40_15</name>
    <dbReference type="NCBI Taxonomy" id="1801677"/>
    <lineage>
        <taxon>Bacteria</taxon>
        <taxon>Candidatus Nealsoniibacteriota</taxon>
    </lineage>
</organism>
<name>A0A1G2EPS9_9BACT</name>